<accession>A0A9Q1M6H1</accession>
<dbReference type="AlphaFoldDB" id="A0A9Q1M6H1"/>
<protein>
    <submittedName>
        <fullName evidence="1">Uncharacterized protein</fullName>
    </submittedName>
</protein>
<organism evidence="1 2">
    <name type="scientific">Anisodus acutangulus</name>
    <dbReference type="NCBI Taxonomy" id="402998"/>
    <lineage>
        <taxon>Eukaryota</taxon>
        <taxon>Viridiplantae</taxon>
        <taxon>Streptophyta</taxon>
        <taxon>Embryophyta</taxon>
        <taxon>Tracheophyta</taxon>
        <taxon>Spermatophyta</taxon>
        <taxon>Magnoliopsida</taxon>
        <taxon>eudicotyledons</taxon>
        <taxon>Gunneridae</taxon>
        <taxon>Pentapetalae</taxon>
        <taxon>asterids</taxon>
        <taxon>lamiids</taxon>
        <taxon>Solanales</taxon>
        <taxon>Solanaceae</taxon>
        <taxon>Solanoideae</taxon>
        <taxon>Hyoscyameae</taxon>
        <taxon>Anisodus</taxon>
    </lineage>
</organism>
<keyword evidence="2" id="KW-1185">Reference proteome</keyword>
<reference evidence="2" key="1">
    <citation type="journal article" date="2023" name="Proc. Natl. Acad. Sci. U.S.A.">
        <title>Genomic and structural basis for evolution of tropane alkaloid biosynthesis.</title>
        <authorList>
            <person name="Wanga Y.-J."/>
            <person name="Taina T."/>
            <person name="Yua J.-Y."/>
            <person name="Lia J."/>
            <person name="Xua B."/>
            <person name="Chenc J."/>
            <person name="D'Auriad J.C."/>
            <person name="Huanga J.-P."/>
            <person name="Huanga S.-X."/>
        </authorList>
    </citation>
    <scope>NUCLEOTIDE SEQUENCE [LARGE SCALE GENOMIC DNA]</scope>
    <source>
        <strain evidence="2">cv. KIB-2019</strain>
    </source>
</reference>
<sequence length="66" mass="7854">MKLSVIRLYFRTPDEECGGDVVKESEDVEADKYCDMEVKDSEEDDDEDEHMMKPTYWAFVFKCFVE</sequence>
<dbReference type="EMBL" id="JAJAGQ010000009">
    <property type="protein sequence ID" value="KAJ8553080.1"/>
    <property type="molecule type" value="Genomic_DNA"/>
</dbReference>
<comment type="caution">
    <text evidence="1">The sequence shown here is derived from an EMBL/GenBank/DDBJ whole genome shotgun (WGS) entry which is preliminary data.</text>
</comment>
<evidence type="ECO:0000313" key="2">
    <source>
        <dbReference type="Proteomes" id="UP001152561"/>
    </source>
</evidence>
<proteinExistence type="predicted"/>
<dbReference type="Proteomes" id="UP001152561">
    <property type="component" value="Unassembled WGS sequence"/>
</dbReference>
<evidence type="ECO:0000313" key="1">
    <source>
        <dbReference type="EMBL" id="KAJ8553080.1"/>
    </source>
</evidence>
<gene>
    <name evidence="1" type="ORF">K7X08_020473</name>
</gene>
<name>A0A9Q1M6H1_9SOLA</name>